<comment type="caution">
    <text evidence="2">The sequence shown here is derived from an EMBL/GenBank/DDBJ whole genome shotgun (WGS) entry which is preliminary data.</text>
</comment>
<dbReference type="InterPro" id="IPR011051">
    <property type="entry name" value="RmlC_Cupin_sf"/>
</dbReference>
<gene>
    <name evidence="2" type="ORF">CRT60_29715</name>
</gene>
<dbReference type="Pfam" id="PF06172">
    <property type="entry name" value="Cupin_5"/>
    <property type="match status" value="1"/>
</dbReference>
<feature type="domain" description="DUF985" evidence="1">
    <location>
        <begin position="10"/>
        <end position="140"/>
    </location>
</feature>
<sequence>MTDDTPTAERMIDLLGLQPHPEGGFYAETYRAPGDGGRGAVTAIYFLLKAGQRSHWHTVDAVEIWLWHGGAPLELSIYEDGGTVERLRLGLDIAEGERLQAVVPVGSWQAARSLAEGLDGWSLVSCTVAPAFEFAGFRMAPEGWEPPEKP</sequence>
<proteinExistence type="predicted"/>
<evidence type="ECO:0000313" key="2">
    <source>
        <dbReference type="EMBL" id="PGH54009.1"/>
    </source>
</evidence>
<dbReference type="EMBL" id="PDKW01000043">
    <property type="protein sequence ID" value="PGH54009.1"/>
    <property type="molecule type" value="Genomic_DNA"/>
</dbReference>
<accession>A0A2B8B8I6</accession>
<dbReference type="CDD" id="cd06121">
    <property type="entry name" value="cupin_YML079wp"/>
    <property type="match status" value="1"/>
</dbReference>
<name>A0A2B8B8I6_9PROT</name>
<protein>
    <submittedName>
        <fullName evidence="2">Cupin</fullName>
    </submittedName>
</protein>
<reference evidence="3" key="1">
    <citation type="submission" date="2017-10" db="EMBL/GenBank/DDBJ databases">
        <authorList>
            <person name="Kravchenko I.K."/>
            <person name="Grouzdev D.S."/>
        </authorList>
    </citation>
    <scope>NUCLEOTIDE SEQUENCE [LARGE SCALE GENOMIC DNA]</scope>
    <source>
        <strain evidence="3">B2</strain>
    </source>
</reference>
<dbReference type="InterPro" id="IPR014710">
    <property type="entry name" value="RmlC-like_jellyroll"/>
</dbReference>
<dbReference type="Proteomes" id="UP000225379">
    <property type="component" value="Unassembled WGS sequence"/>
</dbReference>
<dbReference type="RefSeq" id="WP_098740056.1">
    <property type="nucleotide sequence ID" value="NZ_PDKW01000043.1"/>
</dbReference>
<organism evidence="2 3">
    <name type="scientific">Azospirillum palustre</name>
    <dbReference type="NCBI Taxonomy" id="2044885"/>
    <lineage>
        <taxon>Bacteria</taxon>
        <taxon>Pseudomonadati</taxon>
        <taxon>Pseudomonadota</taxon>
        <taxon>Alphaproteobacteria</taxon>
        <taxon>Rhodospirillales</taxon>
        <taxon>Azospirillaceae</taxon>
        <taxon>Azospirillum</taxon>
    </lineage>
</organism>
<dbReference type="PANTHER" id="PTHR33387:SF3">
    <property type="entry name" value="DUF985 DOMAIN-CONTAINING PROTEIN"/>
    <property type="match status" value="1"/>
</dbReference>
<evidence type="ECO:0000259" key="1">
    <source>
        <dbReference type="Pfam" id="PF06172"/>
    </source>
</evidence>
<keyword evidence="3" id="KW-1185">Reference proteome</keyword>
<dbReference type="InterPro" id="IPR039935">
    <property type="entry name" value="YML079W-like"/>
</dbReference>
<dbReference type="OrthoDB" id="9798288at2"/>
<dbReference type="PANTHER" id="PTHR33387">
    <property type="entry name" value="RMLC-LIKE JELLY ROLL FOLD PROTEIN"/>
    <property type="match status" value="1"/>
</dbReference>
<dbReference type="Gene3D" id="2.60.120.10">
    <property type="entry name" value="Jelly Rolls"/>
    <property type="match status" value="1"/>
</dbReference>
<dbReference type="SUPFAM" id="SSF51182">
    <property type="entry name" value="RmlC-like cupins"/>
    <property type="match status" value="1"/>
</dbReference>
<dbReference type="AlphaFoldDB" id="A0A2B8B8I6"/>
<evidence type="ECO:0000313" key="3">
    <source>
        <dbReference type="Proteomes" id="UP000225379"/>
    </source>
</evidence>
<dbReference type="InterPro" id="IPR009327">
    <property type="entry name" value="Cupin_DUF985"/>
</dbReference>